<dbReference type="EMBL" id="CBTK010000014">
    <property type="protein sequence ID" value="CDH43243.1"/>
    <property type="molecule type" value="Genomic_DNA"/>
</dbReference>
<name>A0A7U7G7S8_9GAMM</name>
<reference evidence="1 2" key="1">
    <citation type="journal article" date="2014" name="ISME J.">
        <title>Candidatus Competibacter-lineage genomes retrieved from metagenomes reveal functional metabolic diversity.</title>
        <authorList>
            <person name="McIlroy S.J."/>
            <person name="Albertsen M."/>
            <person name="Andresen E.K."/>
            <person name="Saunders A.M."/>
            <person name="Kristiansen R."/>
            <person name="Stokholm-Bjerregaard M."/>
            <person name="Nielsen K.L."/>
            <person name="Nielsen P.H."/>
        </authorList>
    </citation>
    <scope>NUCLEOTIDE SEQUENCE [LARGE SCALE GENOMIC DNA]</scope>
    <source>
        <strain evidence="1 2">Run_B_J11</strain>
    </source>
</reference>
<comment type="caution">
    <text evidence="1">The sequence shown here is derived from an EMBL/GenBank/DDBJ whole genome shotgun (WGS) entry which is preliminary data.</text>
</comment>
<keyword evidence="2" id="KW-1185">Reference proteome</keyword>
<dbReference type="InterPro" id="IPR022573">
    <property type="entry name" value="DUF2887"/>
</dbReference>
<dbReference type="AlphaFoldDB" id="A0A7U7G7S8"/>
<accession>A0A7U7G7S8</accession>
<dbReference type="Pfam" id="PF11103">
    <property type="entry name" value="DUF2887"/>
    <property type="match status" value="1"/>
</dbReference>
<evidence type="ECO:0000313" key="2">
    <source>
        <dbReference type="Proteomes" id="UP000019184"/>
    </source>
</evidence>
<protein>
    <submittedName>
        <fullName evidence="1">Uncharacterized protein</fullName>
    </submittedName>
</protein>
<sequence length="80" mass="8560">MFYRLFQRLPELVFELAGWPTPDIAGYRFRSEEIKQTAFRLDGLSPTGFVQFGVTVAATADRRTGAGGDASTGAGATGDA</sequence>
<proteinExistence type="predicted"/>
<dbReference type="Proteomes" id="UP000019184">
    <property type="component" value="Unassembled WGS sequence"/>
</dbReference>
<organism evidence="1 2">
    <name type="scientific">Candidatus Contendobacter odensis Run_B_J11</name>
    <dbReference type="NCBI Taxonomy" id="1400861"/>
    <lineage>
        <taxon>Bacteria</taxon>
        <taxon>Pseudomonadati</taxon>
        <taxon>Pseudomonadota</taxon>
        <taxon>Gammaproteobacteria</taxon>
        <taxon>Candidatus Competibacteraceae</taxon>
        <taxon>Candidatus Contendibacter</taxon>
    </lineage>
</organism>
<evidence type="ECO:0000313" key="1">
    <source>
        <dbReference type="EMBL" id="CDH43243.1"/>
    </source>
</evidence>
<gene>
    <name evidence="1" type="ORF">BN874_1100024</name>
</gene>